<dbReference type="OrthoDB" id="1938712at2759"/>
<accession>A0A9W6YD16</accession>
<dbReference type="InterPro" id="IPR016197">
    <property type="entry name" value="Chromo-like_dom_sf"/>
</dbReference>
<protein>
    <submittedName>
        <fullName evidence="2">Unnamed protein product</fullName>
    </submittedName>
</protein>
<dbReference type="Gene3D" id="2.40.50.40">
    <property type="match status" value="1"/>
</dbReference>
<dbReference type="InterPro" id="IPR000953">
    <property type="entry name" value="Chromo/chromo_shadow_dom"/>
</dbReference>
<dbReference type="EMBL" id="BSXT01008005">
    <property type="protein sequence ID" value="GMF64445.1"/>
    <property type="molecule type" value="Genomic_DNA"/>
</dbReference>
<organism evidence="2 3">
    <name type="scientific">Phytophthora fragariaefolia</name>
    <dbReference type="NCBI Taxonomy" id="1490495"/>
    <lineage>
        <taxon>Eukaryota</taxon>
        <taxon>Sar</taxon>
        <taxon>Stramenopiles</taxon>
        <taxon>Oomycota</taxon>
        <taxon>Peronosporomycetes</taxon>
        <taxon>Peronosporales</taxon>
        <taxon>Peronosporaceae</taxon>
        <taxon>Phytophthora</taxon>
    </lineage>
</organism>
<feature type="domain" description="Chromo" evidence="1">
    <location>
        <begin position="89"/>
        <end position="148"/>
    </location>
</feature>
<evidence type="ECO:0000313" key="2">
    <source>
        <dbReference type="EMBL" id="GMF64445.1"/>
    </source>
</evidence>
<dbReference type="AlphaFoldDB" id="A0A9W6YD16"/>
<comment type="caution">
    <text evidence="2">The sequence shown here is derived from an EMBL/GenBank/DDBJ whole genome shotgun (WGS) entry which is preliminary data.</text>
</comment>
<gene>
    <name evidence="2" type="ORF">Pfra01_002818200</name>
</gene>
<dbReference type="PANTHER" id="PTHR45835">
    <property type="entry name" value="YALI0A06105P"/>
    <property type="match status" value="1"/>
</dbReference>
<sequence>MSKYIQRYVNTCELCQRNKARQTKPPRLLQSLEIPEGRWIDVTMDFMVALPKTAAGKDAIMVIVDRLTKRAKFIATNTAATAEETAALLLVREVIGHRRRKKKLQYRIWWLGEPREDATWEPVENLNQIPGLIDNYWDSKKKQSAASK</sequence>
<dbReference type="PANTHER" id="PTHR45835:SF99">
    <property type="entry name" value="CHROMO DOMAIN-CONTAINING PROTEIN-RELATED"/>
    <property type="match status" value="1"/>
</dbReference>
<name>A0A9W6YD16_9STRA</name>
<evidence type="ECO:0000259" key="1">
    <source>
        <dbReference type="PROSITE" id="PS50013"/>
    </source>
</evidence>
<dbReference type="CDD" id="cd00024">
    <property type="entry name" value="CD_CSD"/>
    <property type="match status" value="1"/>
</dbReference>
<reference evidence="2" key="1">
    <citation type="submission" date="2023-04" db="EMBL/GenBank/DDBJ databases">
        <title>Phytophthora fragariaefolia NBRC 109709.</title>
        <authorList>
            <person name="Ichikawa N."/>
            <person name="Sato H."/>
            <person name="Tonouchi N."/>
        </authorList>
    </citation>
    <scope>NUCLEOTIDE SEQUENCE</scope>
    <source>
        <strain evidence="2">NBRC 109709</strain>
    </source>
</reference>
<dbReference type="InterPro" id="IPR023780">
    <property type="entry name" value="Chromo_domain"/>
</dbReference>
<dbReference type="PROSITE" id="PS50013">
    <property type="entry name" value="CHROMO_2"/>
    <property type="match status" value="1"/>
</dbReference>
<keyword evidence="3" id="KW-1185">Reference proteome</keyword>
<proteinExistence type="predicted"/>
<dbReference type="SUPFAM" id="SSF54160">
    <property type="entry name" value="Chromo domain-like"/>
    <property type="match status" value="1"/>
</dbReference>
<dbReference type="SMART" id="SM00298">
    <property type="entry name" value="CHROMO"/>
    <property type="match status" value="1"/>
</dbReference>
<dbReference type="Pfam" id="PF00385">
    <property type="entry name" value="Chromo"/>
    <property type="match status" value="1"/>
</dbReference>
<dbReference type="Proteomes" id="UP001165121">
    <property type="component" value="Unassembled WGS sequence"/>
</dbReference>
<evidence type="ECO:0000313" key="3">
    <source>
        <dbReference type="Proteomes" id="UP001165121"/>
    </source>
</evidence>